<comment type="catalytic activity">
    <reaction evidence="8 9">
        <text>(R)-4'-phosphopantetheine + ATP + H(+) = 3'-dephospho-CoA + diphosphate</text>
        <dbReference type="Rhea" id="RHEA:19801"/>
        <dbReference type="ChEBI" id="CHEBI:15378"/>
        <dbReference type="ChEBI" id="CHEBI:30616"/>
        <dbReference type="ChEBI" id="CHEBI:33019"/>
        <dbReference type="ChEBI" id="CHEBI:57328"/>
        <dbReference type="ChEBI" id="CHEBI:61723"/>
        <dbReference type="EC" id="2.7.7.3"/>
    </reaction>
</comment>
<comment type="subunit">
    <text evidence="9">Homohexamer.</text>
</comment>
<evidence type="ECO:0000256" key="8">
    <source>
        <dbReference type="ARBA" id="ARBA00029346"/>
    </source>
</evidence>
<dbReference type="Pfam" id="PF01467">
    <property type="entry name" value="CTP_transf_like"/>
    <property type="match status" value="1"/>
</dbReference>
<feature type="binding site" evidence="9">
    <location>
        <position position="41"/>
    </location>
    <ligand>
        <name>substrate</name>
    </ligand>
</feature>
<keyword evidence="4 9" id="KW-0547">Nucleotide-binding</keyword>
<evidence type="ECO:0000313" key="12">
    <source>
        <dbReference type="Proteomes" id="UP000094570"/>
    </source>
</evidence>
<keyword evidence="6 9" id="KW-0460">Magnesium</keyword>
<dbReference type="EMBL" id="LWAF01000001">
    <property type="protein sequence ID" value="ODN31295.1"/>
    <property type="molecule type" value="Genomic_DNA"/>
</dbReference>
<feature type="binding site" evidence="9">
    <location>
        <position position="17"/>
    </location>
    <ligand>
        <name>ATP</name>
        <dbReference type="ChEBI" id="CHEBI:30616"/>
    </ligand>
</feature>
<dbReference type="SUPFAM" id="SSF52374">
    <property type="entry name" value="Nucleotidylyl transferase"/>
    <property type="match status" value="1"/>
</dbReference>
<dbReference type="NCBIfam" id="TIGR01510">
    <property type="entry name" value="coaD_prev_kdtB"/>
    <property type="match status" value="1"/>
</dbReference>
<evidence type="ECO:0000313" key="11">
    <source>
        <dbReference type="EMBL" id="ODN31295.1"/>
    </source>
</evidence>
<reference evidence="12" key="1">
    <citation type="submission" date="2016-04" db="EMBL/GenBank/DDBJ databases">
        <title>The genome sequence project of a novel Fervidobacterium isolate from a hot spring in Thailand.</title>
        <authorList>
            <person name="Gonzalez J.M."/>
            <person name="Cuecas A."/>
            <person name="Kanoksilapatham W."/>
        </authorList>
    </citation>
    <scope>NUCLEOTIDE SEQUENCE [LARGE SCALE GENOMIC DNA]</scope>
    <source>
        <strain evidence="12">FC2004</strain>
    </source>
</reference>
<dbReference type="EC" id="2.7.7.3" evidence="9"/>
<evidence type="ECO:0000256" key="9">
    <source>
        <dbReference type="HAMAP-Rule" id="MF_00151"/>
    </source>
</evidence>
<dbReference type="CDD" id="cd02163">
    <property type="entry name" value="PPAT"/>
    <property type="match status" value="1"/>
</dbReference>
<dbReference type="InterPro" id="IPR014729">
    <property type="entry name" value="Rossmann-like_a/b/a_fold"/>
</dbReference>
<dbReference type="STRING" id="1008305.A4H02_00515"/>
<accession>A0A1E3G4U7</accession>
<dbReference type="PANTHER" id="PTHR21342">
    <property type="entry name" value="PHOSPHOPANTETHEINE ADENYLYLTRANSFERASE"/>
    <property type="match status" value="1"/>
</dbReference>
<dbReference type="PRINTS" id="PR01020">
    <property type="entry name" value="LPSBIOSNTHSS"/>
</dbReference>
<evidence type="ECO:0000256" key="1">
    <source>
        <dbReference type="ARBA" id="ARBA00022490"/>
    </source>
</evidence>
<dbReference type="GO" id="GO:0005737">
    <property type="term" value="C:cytoplasm"/>
    <property type="evidence" value="ECO:0007669"/>
    <property type="project" value="UniProtKB-SubCell"/>
</dbReference>
<keyword evidence="1 9" id="KW-0963">Cytoplasm</keyword>
<dbReference type="NCBIfam" id="TIGR00125">
    <property type="entry name" value="cyt_tran_rel"/>
    <property type="match status" value="1"/>
</dbReference>
<comment type="cofactor">
    <cofactor evidence="9">
        <name>Mg(2+)</name>
        <dbReference type="ChEBI" id="CHEBI:18420"/>
    </cofactor>
</comment>
<evidence type="ECO:0000259" key="10">
    <source>
        <dbReference type="Pfam" id="PF01467"/>
    </source>
</evidence>
<feature type="binding site" evidence="9">
    <location>
        <position position="87"/>
    </location>
    <ligand>
        <name>substrate</name>
    </ligand>
</feature>
<keyword evidence="5 9" id="KW-0067">ATP-binding</keyword>
<evidence type="ECO:0000256" key="5">
    <source>
        <dbReference type="ARBA" id="ARBA00022840"/>
    </source>
</evidence>
<gene>
    <name evidence="9 11" type="primary">coaD</name>
    <name evidence="11" type="ORF">A4H02_00515</name>
</gene>
<dbReference type="Gene3D" id="3.40.50.620">
    <property type="entry name" value="HUPs"/>
    <property type="match status" value="1"/>
</dbReference>
<keyword evidence="3 9" id="KW-0548">Nucleotidyltransferase</keyword>
<dbReference type="Proteomes" id="UP000094570">
    <property type="component" value="Unassembled WGS sequence"/>
</dbReference>
<organism evidence="11 12">
    <name type="scientific">Fervidobacterium thailandense</name>
    <dbReference type="NCBI Taxonomy" id="1008305"/>
    <lineage>
        <taxon>Bacteria</taxon>
        <taxon>Thermotogati</taxon>
        <taxon>Thermotogota</taxon>
        <taxon>Thermotogae</taxon>
        <taxon>Thermotogales</taxon>
        <taxon>Fervidobacteriaceae</taxon>
        <taxon>Fervidobacterium</taxon>
    </lineage>
</organism>
<evidence type="ECO:0000256" key="2">
    <source>
        <dbReference type="ARBA" id="ARBA00022679"/>
    </source>
</evidence>
<dbReference type="UniPathway" id="UPA00241">
    <property type="reaction ID" value="UER00355"/>
</dbReference>
<dbReference type="GO" id="GO:0004595">
    <property type="term" value="F:pantetheine-phosphate adenylyltransferase activity"/>
    <property type="evidence" value="ECO:0007669"/>
    <property type="project" value="UniProtKB-UniRule"/>
</dbReference>
<comment type="caution">
    <text evidence="11">The sequence shown here is derived from an EMBL/GenBank/DDBJ whole genome shotgun (WGS) entry which is preliminary data.</text>
</comment>
<sequence length="164" mass="18709">MIRAVYPGSFDPITYGHIDIARRAAALFDELYVVVMENKRKKYTFSVDERVEMVRECLKDLPNVHVESFSGLLVEYTALKNVNVVIRGLRAVTDFEYELQMALANKEICNGVETVFLMTDKSYSFLSSSLVKEVASFGGKVSQWVPEIVERRLMEKLRRGELSG</sequence>
<evidence type="ECO:0000256" key="7">
    <source>
        <dbReference type="ARBA" id="ARBA00022993"/>
    </source>
</evidence>
<dbReference type="InterPro" id="IPR001980">
    <property type="entry name" value="PPAT"/>
</dbReference>
<feature type="domain" description="Cytidyltransferase-like" evidence="10">
    <location>
        <begin position="5"/>
        <end position="133"/>
    </location>
</feature>
<keyword evidence="7 9" id="KW-0173">Coenzyme A biosynthesis</keyword>
<keyword evidence="2 9" id="KW-0808">Transferase</keyword>
<feature type="binding site" evidence="9">
    <location>
        <position position="73"/>
    </location>
    <ligand>
        <name>substrate</name>
    </ligand>
</feature>
<comment type="subcellular location">
    <subcellularLocation>
        <location evidence="9">Cytoplasm</location>
    </subcellularLocation>
</comment>
<dbReference type="PANTHER" id="PTHR21342:SF1">
    <property type="entry name" value="PHOSPHOPANTETHEINE ADENYLYLTRANSFERASE"/>
    <property type="match status" value="1"/>
</dbReference>
<evidence type="ECO:0000256" key="6">
    <source>
        <dbReference type="ARBA" id="ARBA00022842"/>
    </source>
</evidence>
<dbReference type="InterPro" id="IPR004821">
    <property type="entry name" value="Cyt_trans-like"/>
</dbReference>
<feature type="binding site" evidence="9">
    <location>
        <begin position="9"/>
        <end position="10"/>
    </location>
    <ligand>
        <name>ATP</name>
        <dbReference type="ChEBI" id="CHEBI:30616"/>
    </ligand>
</feature>
<comment type="function">
    <text evidence="9">Reversibly transfers an adenylyl group from ATP to 4'-phosphopantetheine, yielding dephospho-CoA (dPCoA) and pyrophosphate.</text>
</comment>
<keyword evidence="12" id="KW-1185">Reference proteome</keyword>
<evidence type="ECO:0000256" key="4">
    <source>
        <dbReference type="ARBA" id="ARBA00022741"/>
    </source>
</evidence>
<dbReference type="GO" id="GO:0005524">
    <property type="term" value="F:ATP binding"/>
    <property type="evidence" value="ECO:0007669"/>
    <property type="project" value="UniProtKB-KW"/>
</dbReference>
<comment type="similarity">
    <text evidence="9">Belongs to the bacterial CoaD family.</text>
</comment>
<proteinExistence type="inferred from homology"/>
<dbReference type="AlphaFoldDB" id="A0A1E3G4U7"/>
<feature type="binding site" evidence="9">
    <location>
        <position position="9"/>
    </location>
    <ligand>
        <name>substrate</name>
    </ligand>
</feature>
<comment type="pathway">
    <text evidence="9">Cofactor biosynthesis; coenzyme A biosynthesis; CoA from (R)-pantothenate: step 4/5.</text>
</comment>
<dbReference type="OrthoDB" id="9806661at2"/>
<feature type="site" description="Transition state stabilizer" evidence="9">
    <location>
        <position position="17"/>
    </location>
</feature>
<evidence type="ECO:0000256" key="3">
    <source>
        <dbReference type="ARBA" id="ARBA00022695"/>
    </source>
</evidence>
<dbReference type="HAMAP" id="MF_00151">
    <property type="entry name" value="PPAT_bact"/>
    <property type="match status" value="1"/>
</dbReference>
<dbReference type="GO" id="GO:0015937">
    <property type="term" value="P:coenzyme A biosynthetic process"/>
    <property type="evidence" value="ECO:0007669"/>
    <property type="project" value="UniProtKB-UniRule"/>
</dbReference>
<protein>
    <recommendedName>
        <fullName evidence="9">Phosphopantetheine adenylyltransferase</fullName>
        <ecNumber evidence="9">2.7.7.3</ecNumber>
    </recommendedName>
    <alternativeName>
        <fullName evidence="9">Dephospho-CoA pyrophosphorylase</fullName>
    </alternativeName>
    <alternativeName>
        <fullName evidence="9">Pantetheine-phosphate adenylyltransferase</fullName>
        <shortName evidence="9">PPAT</shortName>
    </alternativeName>
</protein>
<feature type="binding site" evidence="9">
    <location>
        <position position="98"/>
    </location>
    <ligand>
        <name>ATP</name>
        <dbReference type="ChEBI" id="CHEBI:30616"/>
    </ligand>
</feature>
<name>A0A1E3G4U7_9BACT</name>
<feature type="binding site" evidence="9">
    <location>
        <begin position="88"/>
        <end position="90"/>
    </location>
    <ligand>
        <name>ATP</name>
        <dbReference type="ChEBI" id="CHEBI:30616"/>
    </ligand>
</feature>
<feature type="binding site" evidence="9">
    <location>
        <begin position="123"/>
        <end position="129"/>
    </location>
    <ligand>
        <name>ATP</name>
        <dbReference type="ChEBI" id="CHEBI:30616"/>
    </ligand>
</feature>